<evidence type="ECO:0000256" key="13">
    <source>
        <dbReference type="PROSITE-ProRule" id="PRU00261"/>
    </source>
</evidence>
<keyword evidence="9" id="KW-0843">Virulence</keyword>
<feature type="compositionally biased region" description="Gly residues" evidence="15">
    <location>
        <begin position="868"/>
        <end position="878"/>
    </location>
</feature>
<dbReference type="SMART" id="SM00270">
    <property type="entry name" value="ChtBD1"/>
    <property type="match status" value="1"/>
</dbReference>
<feature type="disulfide bond" evidence="13">
    <location>
        <begin position="439"/>
        <end position="451"/>
    </location>
</feature>
<keyword evidence="16" id="KW-0732">Signal</keyword>
<keyword evidence="6 13" id="KW-0147">Chitin-binding</keyword>
<dbReference type="Gene3D" id="3.20.20.190">
    <property type="entry name" value="Phosphatidylinositol (PI) phosphodiesterase"/>
    <property type="match status" value="1"/>
</dbReference>
<dbReference type="InterPro" id="IPR029070">
    <property type="entry name" value="Chitinase_insertion_sf"/>
</dbReference>
<dbReference type="SUPFAM" id="SSF57016">
    <property type="entry name" value="Plant lectins/antimicrobial peptides"/>
    <property type="match status" value="1"/>
</dbReference>
<keyword evidence="5" id="KW-0964">Secreted</keyword>
<dbReference type="EMBL" id="LR026964">
    <property type="protein sequence ID" value="VBB73719.1"/>
    <property type="molecule type" value="Genomic_DNA"/>
</dbReference>
<evidence type="ECO:0000256" key="11">
    <source>
        <dbReference type="ARBA" id="ARBA00023295"/>
    </source>
</evidence>
<dbReference type="InterPro" id="IPR018392">
    <property type="entry name" value="LysM"/>
</dbReference>
<dbReference type="PROSITE" id="PS50007">
    <property type="entry name" value="PIPLC_X_DOMAIN"/>
    <property type="match status" value="1"/>
</dbReference>
<dbReference type="InterPro" id="IPR017946">
    <property type="entry name" value="PLC-like_Pdiesterase_TIM-brl"/>
</dbReference>
<feature type="domain" description="LysM" evidence="18">
    <location>
        <begin position="289"/>
        <end position="334"/>
    </location>
</feature>
<evidence type="ECO:0000259" key="17">
    <source>
        <dbReference type="PROSITE" id="PS50941"/>
    </source>
</evidence>
<dbReference type="Proteomes" id="UP000280685">
    <property type="component" value="Chromosome 1"/>
</dbReference>
<comment type="subcellular location">
    <subcellularLocation>
        <location evidence="2">Secreted</location>
    </subcellularLocation>
</comment>
<evidence type="ECO:0000256" key="16">
    <source>
        <dbReference type="SAM" id="SignalP"/>
    </source>
</evidence>
<evidence type="ECO:0000256" key="12">
    <source>
        <dbReference type="ARBA" id="ARBA00023326"/>
    </source>
</evidence>
<dbReference type="InterPro" id="IPR036861">
    <property type="entry name" value="Endochitinase-like_sf"/>
</dbReference>
<evidence type="ECO:0000313" key="20">
    <source>
        <dbReference type="EMBL" id="VBB73719.1"/>
    </source>
</evidence>
<dbReference type="Gene3D" id="3.20.20.80">
    <property type="entry name" value="Glycosidases"/>
    <property type="match status" value="1"/>
</dbReference>
<dbReference type="SUPFAM" id="SSF51695">
    <property type="entry name" value="PLC-like phosphodiesterases"/>
    <property type="match status" value="1"/>
</dbReference>
<keyword evidence="13" id="KW-1015">Disulfide bond</keyword>
<dbReference type="SUPFAM" id="SSF51445">
    <property type="entry name" value="(Trans)glycosidases"/>
    <property type="match status" value="1"/>
</dbReference>
<dbReference type="InterPro" id="IPR017853">
    <property type="entry name" value="GH"/>
</dbReference>
<sequence>MRGAAHSLAALLAGLSGLSPVHAIYENAFGQYPDPCPKACSEVGPDPINWTRIPRVDALEYCDEPLLFEINVQNDLNGEGAKVPLRACSQAESVTKPDLDARQDGSLLSITNNCGAEAEKTTLNAQVTSWGDNLSARDLSAKHLDAAVGQLLSYLERAPACGATIFFAKAGNVVAGLYSGAEIQHESAISVLKTFRDRVAEGDRMLQLCEADTSAARTLGVVVGTLEDLVDVQGAVKAWTNSECVKPGSEESSEPVKVEVGVLVSSVAASTNSSDAASTPSRHRRALCRDIQVVQGDSCASLASRCGISGINFEKFNPKTNLCSTLMPKQYVCCTAGDLPDHTPQPGADGSCRAYRVAGGDGCWSIAEAFGITQTHIENVNKKTWGWAGCSALQAEQVICLSSGSPPFPPAIPDTACGPQVPGTTKPTDNTPWNELNQCPLKACCSVWGFCGTTAEFCTPSPADTGAPGTAKPGTNGCISNCGTDIVGNGSPPSQFRKVGYFEGWNRDRPCLHMDAKQIDTSAVTHVHFAFVTLDADFGISIDANMMKQWQQFRELGSNTKKIPSFGGWAFSTEPDTLWRFRDATKPENRLKFAENCIAFMKEEGLDGLDFDWEYPGAPDIPGVPPGTKEQAINYLEFLKLVKRRLPAGKELSIAIPASFWYLKPYPLEDIAPVVDYFVYMTLIPLTLSRYDFHGQWDMNNKWATSGCPAGNCLRSHVNKTITAGALSMITKAGVPASKILVGVSSYGRSFRMTSPSCAGPMCTYTGTANVSNAYKGRCTDTAGYISNAEIEEIIKDNPKGYPVKRVLFDQASDSNILVYGTQSQADYVGYMSAAVKKSRTDWVKGLNFGGTTDWAVDLMEFISNDDNGGGGGGGGGSNPDDKCSPNDKTYSSTSPSRNGEYMRWFLMEPEYAATTGRTYITIVNLTPHPFTLQRTSKYQMDEWDWATIPPGKSRQNLAEYTGRVGANPVDTNGEAYYNIGDTGKKFEVRVTTHIPDTYPRRIVFDLSGMGKGQREYKVPEQEVPVTLVITGSNDYGFITSLSHGPGNWMNGIKEAIKDRPLRHVVMPGTHDSGMSKITGAILTGATSENTQTQGLSTYDQLRTGARWFDLRVQTVHQVAPSCCGNYEFWTTHINDEKASAPIGRSGEKFDDVVDNINKFTSENPGEVIILQFRYLIGIRNVPSLGPVYWETKQKNEFFDKLRKINNRCGNIPTSGENSLAERTVGSLMSSNSNKGCVLIFLDTAHLERNIASADRVARSDGIYHKNDLPWSDGWPEKEDTKDVAEFNVNKWSNSRSDVLVSQWLSTPHFLTSTFTYSLQSIAVLPTNPALYWRGVPDMSPTAFPNVIMVDYIGQILMNERSWGELGAELYTLAIGLNLYMLSENCDISPKRSILLPKRSGNARIASTPQDNPLVSSWNGIIFANGTTVDNPPPTLHVGQPEILRNGTVFSNGTVLTKDIRNPEYKGPIHANLTGISF</sequence>
<evidence type="ECO:0000256" key="14">
    <source>
        <dbReference type="RuleBase" id="RU000489"/>
    </source>
</evidence>
<comment type="caution">
    <text evidence="13">Lacks conserved residue(s) required for the propagation of feature annotation.</text>
</comment>
<dbReference type="Pfam" id="PF00187">
    <property type="entry name" value="Chitin_bind_1"/>
    <property type="match status" value="1"/>
</dbReference>
<feature type="domain" description="GH18" evidence="19">
    <location>
        <begin position="496"/>
        <end position="874"/>
    </location>
</feature>
<dbReference type="PROSITE" id="PS51910">
    <property type="entry name" value="GH18_2"/>
    <property type="match status" value="1"/>
</dbReference>
<evidence type="ECO:0000256" key="9">
    <source>
        <dbReference type="ARBA" id="ARBA00023026"/>
    </source>
</evidence>
<evidence type="ECO:0000313" key="21">
    <source>
        <dbReference type="Proteomes" id="UP000280685"/>
    </source>
</evidence>
<name>A0ABY6RZT5_PODCO</name>
<evidence type="ECO:0000256" key="4">
    <source>
        <dbReference type="ARBA" id="ARBA00012729"/>
    </source>
</evidence>
<dbReference type="Pfam" id="PF00704">
    <property type="entry name" value="Glyco_hydro_18"/>
    <property type="match status" value="1"/>
</dbReference>
<protein>
    <recommendedName>
        <fullName evidence="4">chitinase</fullName>
        <ecNumber evidence="4">3.2.1.14</ecNumber>
    </recommendedName>
</protein>
<evidence type="ECO:0000256" key="3">
    <source>
        <dbReference type="ARBA" id="ARBA00008682"/>
    </source>
</evidence>
<evidence type="ECO:0000256" key="6">
    <source>
        <dbReference type="ARBA" id="ARBA00022669"/>
    </source>
</evidence>
<keyword evidence="10" id="KW-0119">Carbohydrate metabolism</keyword>
<dbReference type="PANTHER" id="PTHR47700:SF2">
    <property type="entry name" value="CHITINASE"/>
    <property type="match status" value="1"/>
</dbReference>
<dbReference type="CDD" id="cd00118">
    <property type="entry name" value="LysM"/>
    <property type="match status" value="1"/>
</dbReference>
<feature type="disulfide bond" evidence="13">
    <location>
        <begin position="444"/>
        <end position="458"/>
    </location>
</feature>
<dbReference type="InterPro" id="IPR001002">
    <property type="entry name" value="Chitin-bd_1"/>
</dbReference>
<dbReference type="InterPro" id="IPR053214">
    <property type="entry name" value="LysM12-like"/>
</dbReference>
<dbReference type="SUPFAM" id="SSF54556">
    <property type="entry name" value="Chitinase insertion domain"/>
    <property type="match status" value="1"/>
</dbReference>
<dbReference type="SMART" id="SM00636">
    <property type="entry name" value="Glyco_18"/>
    <property type="match status" value="1"/>
</dbReference>
<evidence type="ECO:0000259" key="19">
    <source>
        <dbReference type="PROSITE" id="PS51910"/>
    </source>
</evidence>
<dbReference type="InterPro" id="IPR001579">
    <property type="entry name" value="Glyco_hydro_18_chit_AS"/>
</dbReference>
<dbReference type="SMART" id="SM00257">
    <property type="entry name" value="LysM"/>
    <property type="match status" value="2"/>
</dbReference>
<feature type="signal peptide" evidence="16">
    <location>
        <begin position="1"/>
        <end position="23"/>
    </location>
</feature>
<evidence type="ECO:0000256" key="5">
    <source>
        <dbReference type="ARBA" id="ARBA00022525"/>
    </source>
</evidence>
<comment type="catalytic activity">
    <reaction evidence="1">
        <text>Random endo-hydrolysis of N-acetyl-beta-D-glucosaminide (1-&gt;4)-beta-linkages in chitin and chitodextrins.</text>
        <dbReference type="EC" id="3.2.1.14"/>
    </reaction>
</comment>
<dbReference type="PROSITE" id="PS50941">
    <property type="entry name" value="CHIT_BIND_I_2"/>
    <property type="match status" value="1"/>
</dbReference>
<dbReference type="CDD" id="cd00035">
    <property type="entry name" value="ChtBD1"/>
    <property type="match status" value="1"/>
</dbReference>
<dbReference type="PROSITE" id="PS00026">
    <property type="entry name" value="CHIT_BIND_I_1"/>
    <property type="match status" value="1"/>
</dbReference>
<keyword evidence="21" id="KW-1185">Reference proteome</keyword>
<keyword evidence="11 14" id="KW-0326">Glycosidase</keyword>
<dbReference type="Gene3D" id="3.10.350.10">
    <property type="entry name" value="LysM domain"/>
    <property type="match status" value="2"/>
</dbReference>
<dbReference type="Gene3D" id="3.30.60.10">
    <property type="entry name" value="Endochitinase-like"/>
    <property type="match status" value="1"/>
</dbReference>
<dbReference type="EC" id="3.2.1.14" evidence="4"/>
<feature type="compositionally biased region" description="Polar residues" evidence="15">
    <location>
        <begin position="887"/>
        <end position="896"/>
    </location>
</feature>
<dbReference type="CDD" id="cd02878">
    <property type="entry name" value="GH18_zymocin_alpha"/>
    <property type="match status" value="1"/>
</dbReference>
<evidence type="ECO:0000256" key="1">
    <source>
        <dbReference type="ARBA" id="ARBA00000822"/>
    </source>
</evidence>
<accession>A0ABY6RZT5</accession>
<dbReference type="InterPro" id="IPR001223">
    <property type="entry name" value="Glyco_hydro18_cat"/>
</dbReference>
<feature type="disulfide bond" evidence="13">
    <location>
        <begin position="478"/>
        <end position="482"/>
    </location>
</feature>
<evidence type="ECO:0000256" key="10">
    <source>
        <dbReference type="ARBA" id="ARBA00023277"/>
    </source>
</evidence>
<keyword evidence="8" id="KW-0146">Chitin degradation</keyword>
<dbReference type="InterPro" id="IPR011583">
    <property type="entry name" value="Chitinase_II/V-like_cat"/>
</dbReference>
<evidence type="ECO:0000256" key="7">
    <source>
        <dbReference type="ARBA" id="ARBA00022801"/>
    </source>
</evidence>
<comment type="similarity">
    <text evidence="3">Belongs to the glycosyl hydrolase 18 family. Chitinase class V subfamily.</text>
</comment>
<dbReference type="CDD" id="cd08621">
    <property type="entry name" value="PI-PLCXDc_like_2"/>
    <property type="match status" value="1"/>
</dbReference>
<feature type="chain" id="PRO_5047509256" description="chitinase" evidence="16">
    <location>
        <begin position="24"/>
        <end position="1478"/>
    </location>
</feature>
<dbReference type="PROSITE" id="PS51782">
    <property type="entry name" value="LYSM"/>
    <property type="match status" value="2"/>
</dbReference>
<dbReference type="SUPFAM" id="SSF54106">
    <property type="entry name" value="LysM domain"/>
    <property type="match status" value="1"/>
</dbReference>
<feature type="domain" description="LysM" evidence="18">
    <location>
        <begin position="353"/>
        <end position="401"/>
    </location>
</feature>
<feature type="domain" description="Chitin-binding type-1" evidence="17">
    <location>
        <begin position="414"/>
        <end position="484"/>
    </location>
</feature>
<keyword evidence="12" id="KW-0624">Polysaccharide degradation</keyword>
<keyword evidence="7 14" id="KW-0378">Hydrolase</keyword>
<evidence type="ECO:0000259" key="18">
    <source>
        <dbReference type="PROSITE" id="PS51782"/>
    </source>
</evidence>
<dbReference type="InterPro" id="IPR018371">
    <property type="entry name" value="Chitin-binding_1_CS"/>
</dbReference>
<evidence type="ECO:0000256" key="2">
    <source>
        <dbReference type="ARBA" id="ARBA00004613"/>
    </source>
</evidence>
<gene>
    <name evidence="20" type="ORF">PODCO_121326</name>
</gene>
<proteinExistence type="inferred from homology"/>
<dbReference type="PROSITE" id="PS01095">
    <property type="entry name" value="GH18_1"/>
    <property type="match status" value="1"/>
</dbReference>
<evidence type="ECO:0000256" key="15">
    <source>
        <dbReference type="SAM" id="MobiDB-lite"/>
    </source>
</evidence>
<dbReference type="PANTHER" id="PTHR47700">
    <property type="entry name" value="V CHITINASE, PUTATIVE (AFU_ORTHOLOGUE AFUA_6G13720)-RELATED"/>
    <property type="match status" value="1"/>
</dbReference>
<organism evidence="20 21">
    <name type="scientific">Podospora comata</name>
    <dbReference type="NCBI Taxonomy" id="48703"/>
    <lineage>
        <taxon>Eukaryota</taxon>
        <taxon>Fungi</taxon>
        <taxon>Dikarya</taxon>
        <taxon>Ascomycota</taxon>
        <taxon>Pezizomycotina</taxon>
        <taxon>Sordariomycetes</taxon>
        <taxon>Sordariomycetidae</taxon>
        <taxon>Sordariales</taxon>
        <taxon>Podosporaceae</taxon>
        <taxon>Podospora</taxon>
    </lineage>
</organism>
<dbReference type="InterPro" id="IPR036779">
    <property type="entry name" value="LysM_dom_sf"/>
</dbReference>
<dbReference type="Gene3D" id="3.10.50.10">
    <property type="match status" value="1"/>
</dbReference>
<feature type="region of interest" description="Disordered" evidence="15">
    <location>
        <begin position="867"/>
        <end position="896"/>
    </location>
</feature>
<reference evidence="20" key="1">
    <citation type="submission" date="2018-02" db="EMBL/GenBank/DDBJ databases">
        <authorList>
            <person name="Silar P."/>
        </authorList>
    </citation>
    <scope>NUCLEOTIDE SEQUENCE [LARGE SCALE GENOMIC DNA]</scope>
    <source>
        <strain evidence="20">T</strain>
    </source>
</reference>
<evidence type="ECO:0000256" key="8">
    <source>
        <dbReference type="ARBA" id="ARBA00023024"/>
    </source>
</evidence>
<dbReference type="Pfam" id="PF01476">
    <property type="entry name" value="LysM"/>
    <property type="match status" value="1"/>
</dbReference>